<sequence>MAYGARRNRRRSSRRPRRTRRGFTRRPRRTSRKRATTSRRFPFRRSVYRKTKIISPRSNGRLRMTFREVLFPVTARTDPAVHPAVDYRIYRDSRYQIQDAAITQAGGIYRSGMGHHPFTVGNVFNRLDALSKNFDRYKIVSAHLVYQPEESPQGAGTITIMWEPNPLEPVPVDPTRMLQNECSASGPCWSSWSLPVPVRSSSKSTNPQFTNAPDRGTDNGQFVYASSATRSTPDLLGRFWIEYTVEFSMPSAEKTIASYLSPST</sequence>
<dbReference type="Gene3D" id="2.60.120.20">
    <property type="match status" value="1"/>
</dbReference>
<feature type="region of interest" description="Disordered" evidence="1">
    <location>
        <begin position="1"/>
        <end position="40"/>
    </location>
</feature>
<keyword evidence="4" id="KW-1185">Reference proteome</keyword>
<dbReference type="AlphaFoldDB" id="A0A8J6E0K1"/>
<evidence type="ECO:0000313" key="4">
    <source>
        <dbReference type="Proteomes" id="UP000717585"/>
    </source>
</evidence>
<feature type="domain" description="Icosahedral viral capsid protein S" evidence="2">
    <location>
        <begin position="101"/>
        <end position="251"/>
    </location>
</feature>
<keyword evidence="3" id="KW-0167">Capsid protein</keyword>
<dbReference type="GO" id="GO:0005198">
    <property type="term" value="F:structural molecule activity"/>
    <property type="evidence" value="ECO:0007669"/>
    <property type="project" value="InterPro"/>
</dbReference>
<dbReference type="Proteomes" id="UP000717585">
    <property type="component" value="Unassembled WGS sequence"/>
</dbReference>
<dbReference type="SUPFAM" id="SSF88633">
    <property type="entry name" value="Positive stranded ssRNA viruses"/>
    <property type="match status" value="1"/>
</dbReference>
<reference evidence="3" key="1">
    <citation type="submission" date="2021-05" db="EMBL/GenBank/DDBJ databases">
        <title>A free-living protist that lacks canonical eukaryotic 1 DNA replication and segregation systems.</title>
        <authorList>
            <person name="Salas-Leiva D.E."/>
            <person name="Tromer E.C."/>
            <person name="Curtis B.A."/>
            <person name="Jerlstrom-Hultqvist J."/>
            <person name="Kolisko M."/>
            <person name="Yi Z."/>
            <person name="Salas-Leiva J.S."/>
            <person name="Gallot-Lavallee L."/>
            <person name="Kops G.J.P.L."/>
            <person name="Archibald J.M."/>
            <person name="Simpson A.G.B."/>
            <person name="Roger A.J."/>
        </authorList>
    </citation>
    <scope>NUCLEOTIDE SEQUENCE</scope>
    <source>
        <strain evidence="3">BICM</strain>
    </source>
</reference>
<feature type="compositionally biased region" description="Polar residues" evidence="1">
    <location>
        <begin position="200"/>
        <end position="211"/>
    </location>
</feature>
<dbReference type="EMBL" id="JAHDYR010000041">
    <property type="protein sequence ID" value="KAG9391961.1"/>
    <property type="molecule type" value="Genomic_DNA"/>
</dbReference>
<name>A0A8J6E0K1_9EUKA</name>
<comment type="caution">
    <text evidence="3">The sequence shown here is derived from an EMBL/GenBank/DDBJ whole genome shotgun (WGS) entry which is preliminary data.</text>
</comment>
<organism evidence="3 4">
    <name type="scientific">Carpediemonas membranifera</name>
    <dbReference type="NCBI Taxonomy" id="201153"/>
    <lineage>
        <taxon>Eukaryota</taxon>
        <taxon>Metamonada</taxon>
        <taxon>Carpediemonas-like organisms</taxon>
        <taxon>Carpediemonas</taxon>
    </lineage>
</organism>
<evidence type="ECO:0000256" key="1">
    <source>
        <dbReference type="SAM" id="MobiDB-lite"/>
    </source>
</evidence>
<feature type="region of interest" description="Disordered" evidence="1">
    <location>
        <begin position="200"/>
        <end position="220"/>
    </location>
</feature>
<dbReference type="Pfam" id="PF00729">
    <property type="entry name" value="Viral_coat"/>
    <property type="match status" value="1"/>
</dbReference>
<dbReference type="InterPro" id="IPR029053">
    <property type="entry name" value="Viral_coat"/>
</dbReference>
<evidence type="ECO:0000313" key="3">
    <source>
        <dbReference type="EMBL" id="KAG9391961.1"/>
    </source>
</evidence>
<accession>A0A8J6E0K1</accession>
<keyword evidence="3" id="KW-0946">Virion</keyword>
<protein>
    <submittedName>
        <fullName evidence="3">Viral coat protein (S domain)</fullName>
    </submittedName>
</protein>
<gene>
    <name evidence="3" type="ORF">J8273_6690</name>
</gene>
<dbReference type="InterPro" id="IPR000937">
    <property type="entry name" value="Capsid_prot_S-dom_vir"/>
</dbReference>
<proteinExistence type="predicted"/>
<evidence type="ECO:0000259" key="2">
    <source>
        <dbReference type="Pfam" id="PF00729"/>
    </source>
</evidence>